<dbReference type="EMBL" id="JBHMAF010000032">
    <property type="protein sequence ID" value="MFB9758438.1"/>
    <property type="molecule type" value="Genomic_DNA"/>
</dbReference>
<comment type="caution">
    <text evidence="2">The sequence shown here is derived from an EMBL/GenBank/DDBJ whole genome shotgun (WGS) entry which is preliminary data.</text>
</comment>
<dbReference type="RefSeq" id="WP_379948713.1">
    <property type="nucleotide sequence ID" value="NZ_JBHMAF010000032.1"/>
</dbReference>
<proteinExistence type="predicted"/>
<keyword evidence="2" id="KW-0813">Transport</keyword>
<evidence type="ECO:0000313" key="3">
    <source>
        <dbReference type="Proteomes" id="UP001589609"/>
    </source>
</evidence>
<dbReference type="SUPFAM" id="SSF55804">
    <property type="entry name" value="Phoshotransferase/anion transport protein"/>
    <property type="match status" value="1"/>
</dbReference>
<sequence length="157" mass="18015">MNFEEYFKEELIFLLDTQSKKEAFEQIANGLYEHGFVKETYLQAVSEREEVYPTGLLAAEGGIAIPHTDHIHVNKSVISLAILKEPITFLQMGTDNMKVDVNIIFMLAIKKPESQLRVLQMVTEIIQDQEILRKLRLSSSKQHAFSIIKQFCSEITI</sequence>
<evidence type="ECO:0000259" key="1">
    <source>
        <dbReference type="PROSITE" id="PS51094"/>
    </source>
</evidence>
<protein>
    <submittedName>
        <fullName evidence="2">PTS sugar transporter subunit IIA</fullName>
    </submittedName>
</protein>
<keyword evidence="2" id="KW-0762">Sugar transport</keyword>
<dbReference type="CDD" id="cd00211">
    <property type="entry name" value="PTS_IIA_fru"/>
    <property type="match status" value="1"/>
</dbReference>
<feature type="domain" description="PTS EIIA type-2" evidence="1">
    <location>
        <begin position="4"/>
        <end position="151"/>
    </location>
</feature>
<dbReference type="PANTHER" id="PTHR47738">
    <property type="entry name" value="PTS SYSTEM FRUCTOSE-LIKE EIIA COMPONENT-RELATED"/>
    <property type="match status" value="1"/>
</dbReference>
<dbReference type="InterPro" id="IPR016152">
    <property type="entry name" value="PTrfase/Anion_transptr"/>
</dbReference>
<gene>
    <name evidence="2" type="ORF">ACFFMS_07875</name>
</gene>
<organism evidence="2 3">
    <name type="scientific">Ectobacillus funiculus</name>
    <dbReference type="NCBI Taxonomy" id="137993"/>
    <lineage>
        <taxon>Bacteria</taxon>
        <taxon>Bacillati</taxon>
        <taxon>Bacillota</taxon>
        <taxon>Bacilli</taxon>
        <taxon>Bacillales</taxon>
        <taxon>Bacillaceae</taxon>
        <taxon>Ectobacillus</taxon>
    </lineage>
</organism>
<evidence type="ECO:0000313" key="2">
    <source>
        <dbReference type="EMBL" id="MFB9758438.1"/>
    </source>
</evidence>
<dbReference type="InterPro" id="IPR051541">
    <property type="entry name" value="PTS_SugarTrans_NitroReg"/>
</dbReference>
<accession>A0ABV5WDX4</accession>
<dbReference type="PANTHER" id="PTHR47738:SF3">
    <property type="entry name" value="PHOSPHOTRANSFERASE SYSTEM MANNITOL_FRUCTOSE-SPECIFIC IIA DOMAIN CONTAINING PROTEIN"/>
    <property type="match status" value="1"/>
</dbReference>
<reference evidence="2 3" key="1">
    <citation type="submission" date="2024-09" db="EMBL/GenBank/DDBJ databases">
        <authorList>
            <person name="Sun Q."/>
            <person name="Mori K."/>
        </authorList>
    </citation>
    <scope>NUCLEOTIDE SEQUENCE [LARGE SCALE GENOMIC DNA]</scope>
    <source>
        <strain evidence="2 3">JCM 11201</strain>
    </source>
</reference>
<dbReference type="Pfam" id="PF00359">
    <property type="entry name" value="PTS_EIIA_2"/>
    <property type="match status" value="1"/>
</dbReference>
<keyword evidence="3" id="KW-1185">Reference proteome</keyword>
<dbReference type="Proteomes" id="UP001589609">
    <property type="component" value="Unassembled WGS sequence"/>
</dbReference>
<dbReference type="InterPro" id="IPR002178">
    <property type="entry name" value="PTS_EIIA_type-2_dom"/>
</dbReference>
<dbReference type="Gene3D" id="3.40.930.10">
    <property type="entry name" value="Mannitol-specific EII, Chain A"/>
    <property type="match status" value="1"/>
</dbReference>
<dbReference type="PROSITE" id="PS51094">
    <property type="entry name" value="PTS_EIIA_TYPE_2"/>
    <property type="match status" value="1"/>
</dbReference>
<name>A0ABV5WDX4_9BACI</name>